<dbReference type="RefSeq" id="XP_025510316.1">
    <property type="nucleotide sequence ID" value="XM_025654563.1"/>
</dbReference>
<evidence type="ECO:0000313" key="2">
    <source>
        <dbReference type="Proteomes" id="UP000249526"/>
    </source>
</evidence>
<protein>
    <submittedName>
        <fullName evidence="1">Uncharacterized protein</fullName>
    </submittedName>
</protein>
<dbReference type="Proteomes" id="UP000249526">
    <property type="component" value="Unassembled WGS sequence"/>
</dbReference>
<evidence type="ECO:0000313" key="1">
    <source>
        <dbReference type="EMBL" id="RAH52394.1"/>
    </source>
</evidence>
<dbReference type="AlphaFoldDB" id="A0A8G1QTQ4"/>
<gene>
    <name evidence="1" type="ORF">BO85DRAFT_204541</name>
</gene>
<sequence>MPDCLRTVTLLTSSHKVNSVFLYTPLNWSCSCLRKLSSDDRVGSALTIRCGRGRFTPRNFFSYEHDDCSIPRHVMD</sequence>
<dbReference type="PROSITE" id="PS51257">
    <property type="entry name" value="PROKAR_LIPOPROTEIN"/>
    <property type="match status" value="1"/>
</dbReference>
<name>A0A8G1QTQ4_9EURO</name>
<dbReference type="EMBL" id="KZ825085">
    <property type="protein sequence ID" value="RAH52394.1"/>
    <property type="molecule type" value="Genomic_DNA"/>
</dbReference>
<proteinExistence type="predicted"/>
<accession>A0A8G1QTQ4</accession>
<keyword evidence="2" id="KW-1185">Reference proteome</keyword>
<organism evidence="1 2">
    <name type="scientific">Aspergillus piperis CBS 112811</name>
    <dbReference type="NCBI Taxonomy" id="1448313"/>
    <lineage>
        <taxon>Eukaryota</taxon>
        <taxon>Fungi</taxon>
        <taxon>Dikarya</taxon>
        <taxon>Ascomycota</taxon>
        <taxon>Pezizomycotina</taxon>
        <taxon>Eurotiomycetes</taxon>
        <taxon>Eurotiomycetidae</taxon>
        <taxon>Eurotiales</taxon>
        <taxon>Aspergillaceae</taxon>
        <taxon>Aspergillus</taxon>
        <taxon>Aspergillus subgen. Circumdati</taxon>
    </lineage>
</organism>
<reference evidence="1 2" key="1">
    <citation type="submission" date="2018-02" db="EMBL/GenBank/DDBJ databases">
        <title>The genomes of Aspergillus section Nigri reveals drivers in fungal speciation.</title>
        <authorList>
            <consortium name="DOE Joint Genome Institute"/>
            <person name="Vesth T.C."/>
            <person name="Nybo J."/>
            <person name="Theobald S."/>
            <person name="Brandl J."/>
            <person name="Frisvad J.C."/>
            <person name="Nielsen K.F."/>
            <person name="Lyhne E.K."/>
            <person name="Kogle M.E."/>
            <person name="Kuo A."/>
            <person name="Riley R."/>
            <person name="Clum A."/>
            <person name="Nolan M."/>
            <person name="Lipzen A."/>
            <person name="Salamov A."/>
            <person name="Henrissat B."/>
            <person name="Wiebenga A."/>
            <person name="De vries R.P."/>
            <person name="Grigoriev I.V."/>
            <person name="Mortensen U.H."/>
            <person name="Andersen M.R."/>
            <person name="Baker S.E."/>
        </authorList>
    </citation>
    <scope>NUCLEOTIDE SEQUENCE [LARGE SCALE GENOMIC DNA]</scope>
    <source>
        <strain evidence="1 2">CBS 112811</strain>
    </source>
</reference>
<dbReference type="GeneID" id="37157965"/>